<dbReference type="Proteomes" id="UP001188597">
    <property type="component" value="Unassembled WGS sequence"/>
</dbReference>
<dbReference type="AlphaFoldDB" id="A0AA89BJY5"/>
<evidence type="ECO:0000256" key="1">
    <source>
        <dbReference type="ARBA" id="ARBA00009619"/>
    </source>
</evidence>
<dbReference type="EMBL" id="JAVXUP010000200">
    <property type="protein sequence ID" value="KAK3034456.1"/>
    <property type="molecule type" value="Genomic_DNA"/>
</dbReference>
<reference evidence="2" key="1">
    <citation type="submission" date="2022-12" db="EMBL/GenBank/DDBJ databases">
        <title>Draft genome assemblies for two species of Escallonia (Escalloniales).</title>
        <authorList>
            <person name="Chanderbali A."/>
            <person name="Dervinis C."/>
            <person name="Anghel I."/>
            <person name="Soltis D."/>
            <person name="Soltis P."/>
            <person name="Zapata F."/>
        </authorList>
    </citation>
    <scope>NUCLEOTIDE SEQUENCE</scope>
    <source>
        <strain evidence="2">UCBG64.0493</strain>
        <tissue evidence="2">Leaf</tissue>
    </source>
</reference>
<comment type="similarity">
    <text evidence="1">Belongs to the CFAP298 family.</text>
</comment>
<proteinExistence type="inferred from homology"/>
<evidence type="ECO:0000313" key="2">
    <source>
        <dbReference type="EMBL" id="KAK3034456.1"/>
    </source>
</evidence>
<dbReference type="Pfam" id="PF11069">
    <property type="entry name" value="CFAP298"/>
    <property type="match status" value="1"/>
</dbReference>
<organism evidence="2 3">
    <name type="scientific">Escallonia herrerae</name>
    <dbReference type="NCBI Taxonomy" id="1293975"/>
    <lineage>
        <taxon>Eukaryota</taxon>
        <taxon>Viridiplantae</taxon>
        <taxon>Streptophyta</taxon>
        <taxon>Embryophyta</taxon>
        <taxon>Tracheophyta</taxon>
        <taxon>Spermatophyta</taxon>
        <taxon>Magnoliopsida</taxon>
        <taxon>eudicotyledons</taxon>
        <taxon>Gunneridae</taxon>
        <taxon>Pentapetalae</taxon>
        <taxon>asterids</taxon>
        <taxon>campanulids</taxon>
        <taxon>Escalloniales</taxon>
        <taxon>Escalloniaceae</taxon>
        <taxon>Escallonia</taxon>
    </lineage>
</organism>
<comment type="caution">
    <text evidence="2">The sequence shown here is derived from an EMBL/GenBank/DDBJ whole genome shotgun (WGS) entry which is preliminary data.</text>
</comment>
<dbReference type="InterPro" id="IPR021298">
    <property type="entry name" value="CFAP298"/>
</dbReference>
<evidence type="ECO:0008006" key="4">
    <source>
        <dbReference type="Google" id="ProtNLM"/>
    </source>
</evidence>
<protein>
    <recommendedName>
        <fullName evidence="4">Ubiquitin-like domain-containing protein</fullName>
    </recommendedName>
</protein>
<gene>
    <name evidence="2" type="ORF">RJ639_034693</name>
</gene>
<evidence type="ECO:0000313" key="3">
    <source>
        <dbReference type="Proteomes" id="UP001188597"/>
    </source>
</evidence>
<keyword evidence="3" id="KW-1185">Reference proteome</keyword>
<sequence length="205" mass="23475">MVQLRVKHGGDGDTEEEFIFDCQITSSVDEIAEAVIEIANFQSKIQSIAFHLEPRLSPLPHTDLQPKGVGILVYMNLLKGRWNSSFGTKGVVNSSRIRWDQVQHNKPLSVYVLRDQVNSIRREFSVHYHAMNFPDSNLQQLRTGLEHLDEGTTQLLWAGKELTRGKKLCDYIGKNERTKIILRLQSPRSHPASNPVKEHFCHSKY</sequence>
<dbReference type="PANTHER" id="PTHR13238">
    <property type="entry name" value="PROTEIN C21ORF59"/>
    <property type="match status" value="1"/>
</dbReference>
<accession>A0AA89BJY5</accession>
<dbReference type="PANTHER" id="PTHR13238:SF0">
    <property type="entry name" value="CILIA- AND FLAGELLA-ASSOCIATED PROTEIN 298"/>
    <property type="match status" value="1"/>
</dbReference>
<name>A0AA89BJY5_9ASTE</name>